<dbReference type="Proteomes" id="UP001157167">
    <property type="component" value="Unassembled WGS sequence"/>
</dbReference>
<dbReference type="Gene3D" id="1.20.120.550">
    <property type="entry name" value="Membrane associated eicosanoid/glutathione metabolism-like domain"/>
    <property type="match status" value="1"/>
</dbReference>
<comment type="subcellular location">
    <subcellularLocation>
        <location evidence="1">Membrane</location>
        <topology evidence="1">Multi-pass membrane protein</topology>
    </subcellularLocation>
</comment>
<dbReference type="PANTHER" id="PTHR10250:SF15">
    <property type="entry name" value="MICROSOMAL GLUTATHIONE S-TRANSFERASE-RELATED"/>
    <property type="match status" value="1"/>
</dbReference>
<dbReference type="SUPFAM" id="SSF161084">
    <property type="entry name" value="MAPEG domain-like"/>
    <property type="match status" value="1"/>
</dbReference>
<evidence type="ECO:0000256" key="4">
    <source>
        <dbReference type="ARBA" id="ARBA00023136"/>
    </source>
</evidence>
<proteinExistence type="predicted"/>
<dbReference type="EMBL" id="BSPX01000005">
    <property type="protein sequence ID" value="GLT21172.1"/>
    <property type="molecule type" value="Genomic_DNA"/>
</dbReference>
<name>A0ABQ6F6K0_9RHOO</name>
<evidence type="ECO:0000256" key="2">
    <source>
        <dbReference type="ARBA" id="ARBA00022692"/>
    </source>
</evidence>
<comment type="caution">
    <text evidence="6">The sequence shown here is derived from an EMBL/GenBank/DDBJ whole genome shotgun (WGS) entry which is preliminary data.</text>
</comment>
<dbReference type="PANTHER" id="PTHR10250">
    <property type="entry name" value="MICROSOMAL GLUTATHIONE S-TRANSFERASE"/>
    <property type="match status" value="1"/>
</dbReference>
<dbReference type="InterPro" id="IPR023352">
    <property type="entry name" value="MAPEG-like_dom_sf"/>
</dbReference>
<keyword evidence="4 5" id="KW-0472">Membrane</keyword>
<keyword evidence="3 5" id="KW-1133">Transmembrane helix</keyword>
<dbReference type="InterPro" id="IPR050997">
    <property type="entry name" value="MAPEG"/>
</dbReference>
<evidence type="ECO:0000256" key="1">
    <source>
        <dbReference type="ARBA" id="ARBA00004141"/>
    </source>
</evidence>
<dbReference type="InterPro" id="IPR001129">
    <property type="entry name" value="Membr-assoc_MAPEG"/>
</dbReference>
<gene>
    <name evidence="6" type="ORF">GCM10007933_06240</name>
</gene>
<dbReference type="Pfam" id="PF01124">
    <property type="entry name" value="MAPEG"/>
    <property type="match status" value="1"/>
</dbReference>
<feature type="transmembrane region" description="Helical" evidence="5">
    <location>
        <begin position="76"/>
        <end position="98"/>
    </location>
</feature>
<feature type="transmembrane region" description="Helical" evidence="5">
    <location>
        <begin position="17"/>
        <end position="37"/>
    </location>
</feature>
<evidence type="ECO:0000256" key="5">
    <source>
        <dbReference type="SAM" id="Phobius"/>
    </source>
</evidence>
<feature type="transmembrane region" description="Helical" evidence="5">
    <location>
        <begin position="118"/>
        <end position="141"/>
    </location>
</feature>
<evidence type="ECO:0000313" key="7">
    <source>
        <dbReference type="Proteomes" id="UP001157167"/>
    </source>
</evidence>
<evidence type="ECO:0000313" key="6">
    <source>
        <dbReference type="EMBL" id="GLT21172.1"/>
    </source>
</evidence>
<evidence type="ECO:0000256" key="3">
    <source>
        <dbReference type="ARBA" id="ARBA00022989"/>
    </source>
</evidence>
<reference evidence="7" key="1">
    <citation type="journal article" date="2019" name="Int. J. Syst. Evol. Microbiol.">
        <title>The Global Catalogue of Microorganisms (GCM) 10K type strain sequencing project: providing services to taxonomists for standard genome sequencing and annotation.</title>
        <authorList>
            <consortium name="The Broad Institute Genomics Platform"/>
            <consortium name="The Broad Institute Genome Sequencing Center for Infectious Disease"/>
            <person name="Wu L."/>
            <person name="Ma J."/>
        </authorList>
    </citation>
    <scope>NUCLEOTIDE SEQUENCE [LARGE SCALE GENOMIC DNA]</scope>
    <source>
        <strain evidence="7">NBRC 102407</strain>
    </source>
</reference>
<keyword evidence="7" id="KW-1185">Reference proteome</keyword>
<organism evidence="6 7">
    <name type="scientific">Zoogloea oryzae</name>
    <dbReference type="NCBI Taxonomy" id="310767"/>
    <lineage>
        <taxon>Bacteria</taxon>
        <taxon>Pseudomonadati</taxon>
        <taxon>Pseudomonadota</taxon>
        <taxon>Betaproteobacteria</taxon>
        <taxon>Rhodocyclales</taxon>
        <taxon>Zoogloeaceae</taxon>
        <taxon>Zoogloea</taxon>
    </lineage>
</organism>
<protein>
    <submittedName>
        <fullName evidence="6">Membrane protein</fullName>
    </submittedName>
</protein>
<accession>A0ABQ6F6K0</accession>
<keyword evidence="2 5" id="KW-0812">Transmembrane</keyword>
<sequence length="144" mass="15029">MALVFRNPESMLSSSPLTAGVTLLIALLMFGTCFAVGKGRHRYGVAAPAVTGHPVFERLYRVQMNTLEWATMTLPCLWICAAYVSDVAAAALGGVWLVGRVWYAVGYAKAPGLRAKGFTVAALAFGGLGLLAAGGVIAQLVGVK</sequence>